<sequence length="1160" mass="129225">MPCLQIHSAPLPLSLRSAKLDRSMKNVSGRVLLSASDLSNHLACTHATRMDLKVASGVCEPPKWQSPDLWVLQERGRLHEETYIRHLKDQGLSVHDLRVTVADAVAAEATRISMESGAEVIVQPTFVSDLWYGRADILRRVGTSSTLGPWSYEVYDCKLSTETKPGTILQLSMYSEMVGAIQGIVPESMYVVPPNDDFKAEKYRTLDFAAYYRSIKASLEKAVDRSKAKAATYPEPVEHCEICAWFSVCDTHRRADDHLSLVAGLSKLHRKQLRLWDIQAVAELAVMPLPLRERPKYSSKESVIRVREQARIQLEGRDQKKPVHELLPLCEDHGFCGLPEPSRGDMFFDLESDPYVGKSGREYLFGFTRNGEDGQPVYEVRWGLTADEEKSAFEWFVDSVVEQRKSYPDLHVYHFTAYEPSALKRLMGKYATREDQIDQLLRARIFVDLHTIVKRSMRASVEGYSLKALEAFHGYKRVVPLENARVAMRALQHGLELGAIDLVNIAEREVVMGYNTDDCLSTQSLRDWLERERQRLLIAGAVIPRPKRQESIAPDALKENQLRVNRLIQELTRGIPTDPTLHTAEQAGLRLLADLLDWHRRESKVAWWEFFRLQELTEEELLDEKGAISGLEFVTRLAESRGVPTDRYKFDRQETEIRAGDKLLQKDEKIGEVVAINLATRTLDIKKTRKTADVHPGSVFADCTPINTKTLADSLIRLAECVTFDGIDAPGPLRAARDLLLRHSPRISGPSGPLRLQGEPALDAGKRLVGLLQHSVLPIQGPPGAGKTFTGASMIIDLVRQGKRVGVTATSHAVITTLLSEVVRAAAKENVQDLVCLQKFTDAPDVLTPGIDVTTDNAEARLAIREGCHVLGGTAWLWSSTEFTAAVDVLFVDEAGQMALANVLAAAQAAKSLVLLGDPQQLEQPLKGTHPEGAEKSALEHLLGGEKTIALGKGLFLEETWRLHPTLCAFTSEVFYEGRLRSRDGLEKQRLLGHPWLGESGLWFVPVEHEGNRNSSVEELEKTAEIVEGLLAPEVGWNDGKSNTRQLRIDDILIVAPYNAQVADLAERLPEGSRIGTVDKFQGQQAPIVIYSLATSSQEDAPRGMEFLYSLNRLNVATSRAQAVVIVLGNPRLLQPDCRAPRQMQLANALCRYVELATHA</sequence>
<proteinExistence type="predicted"/>
<dbReference type="Proteomes" id="UP000253606">
    <property type="component" value="Chromosome"/>
</dbReference>
<dbReference type="PANTHER" id="PTHR43788:SF8">
    <property type="entry name" value="DNA-BINDING PROTEIN SMUBP-2"/>
    <property type="match status" value="1"/>
</dbReference>
<keyword evidence="3 7" id="KW-0347">Helicase</keyword>
<evidence type="ECO:0000256" key="4">
    <source>
        <dbReference type="ARBA" id="ARBA00022840"/>
    </source>
</evidence>
<evidence type="ECO:0000259" key="6">
    <source>
        <dbReference type="Pfam" id="PF13482"/>
    </source>
</evidence>
<dbReference type="InterPro" id="IPR027417">
    <property type="entry name" value="P-loop_NTPase"/>
</dbReference>
<feature type="domain" description="DNA2/NAM7 helicase-like C-terminal" evidence="5">
    <location>
        <begin position="953"/>
        <end position="1131"/>
    </location>
</feature>
<dbReference type="InterPro" id="IPR019993">
    <property type="entry name" value="RecB_nuclease_TM0106_put"/>
</dbReference>
<evidence type="ECO:0000256" key="2">
    <source>
        <dbReference type="ARBA" id="ARBA00022801"/>
    </source>
</evidence>
<dbReference type="Gene3D" id="3.40.50.300">
    <property type="entry name" value="P-loop containing nucleotide triphosphate hydrolases"/>
    <property type="match status" value="2"/>
</dbReference>
<keyword evidence="8" id="KW-1185">Reference proteome</keyword>
<dbReference type="KEGG" id="abas:ACPOL_2686"/>
<reference evidence="7 8" key="1">
    <citation type="journal article" date="2018" name="Front. Microbiol.">
        <title>Hydrolytic Capabilities as a Key to Environmental Success: Chitinolytic and Cellulolytic Acidobacteria From Acidic Sub-arctic Soils and Boreal Peatlands.</title>
        <authorList>
            <person name="Belova S.E."/>
            <person name="Ravin N.V."/>
            <person name="Pankratov T.A."/>
            <person name="Rakitin A.L."/>
            <person name="Ivanova A.A."/>
            <person name="Beletsky A.V."/>
            <person name="Mardanov A.V."/>
            <person name="Sinninghe Damste J.S."/>
            <person name="Dedysh S.N."/>
        </authorList>
    </citation>
    <scope>NUCLEOTIDE SEQUENCE [LARGE SCALE GENOMIC DNA]</scope>
    <source>
        <strain evidence="7 8">SBC82</strain>
    </source>
</reference>
<dbReference type="Pfam" id="PF13087">
    <property type="entry name" value="AAA_12"/>
    <property type="match status" value="1"/>
</dbReference>
<dbReference type="PANTHER" id="PTHR43788">
    <property type="entry name" value="DNA2/NAM7 HELICASE FAMILY MEMBER"/>
    <property type="match status" value="1"/>
</dbReference>
<evidence type="ECO:0000256" key="1">
    <source>
        <dbReference type="ARBA" id="ARBA00022741"/>
    </source>
</evidence>
<keyword evidence="1" id="KW-0547">Nucleotide-binding</keyword>
<evidence type="ECO:0000259" key="5">
    <source>
        <dbReference type="Pfam" id="PF13087"/>
    </source>
</evidence>
<dbReference type="GO" id="GO:0016787">
    <property type="term" value="F:hydrolase activity"/>
    <property type="evidence" value="ECO:0007669"/>
    <property type="project" value="UniProtKB-KW"/>
</dbReference>
<dbReference type="InterPro" id="IPR041679">
    <property type="entry name" value="DNA2/NAM7-like_C"/>
</dbReference>
<accession>A0A2Z5FYP7</accession>
<dbReference type="CDD" id="cd17934">
    <property type="entry name" value="DEXXQc_Upf1-like"/>
    <property type="match status" value="1"/>
</dbReference>
<evidence type="ECO:0000313" key="8">
    <source>
        <dbReference type="Proteomes" id="UP000253606"/>
    </source>
</evidence>
<dbReference type="GO" id="GO:0043139">
    <property type="term" value="F:5'-3' DNA helicase activity"/>
    <property type="evidence" value="ECO:0007669"/>
    <property type="project" value="TreeGrafter"/>
</dbReference>
<evidence type="ECO:0000256" key="3">
    <source>
        <dbReference type="ARBA" id="ARBA00022806"/>
    </source>
</evidence>
<name>A0A2Z5FYP7_9BACT</name>
<feature type="domain" description="YprB ribonuclease H-like" evidence="6">
    <location>
        <begin position="346"/>
        <end position="529"/>
    </location>
</feature>
<keyword evidence="2" id="KW-0378">Hydrolase</keyword>
<dbReference type="GO" id="GO:0005524">
    <property type="term" value="F:ATP binding"/>
    <property type="evidence" value="ECO:0007669"/>
    <property type="project" value="UniProtKB-KW"/>
</dbReference>
<dbReference type="NCBIfam" id="TIGR03491">
    <property type="entry name" value="TM0106 family RecB-like putative nuclease"/>
    <property type="match status" value="1"/>
</dbReference>
<dbReference type="CDD" id="cd18808">
    <property type="entry name" value="SF1_C_Upf1"/>
    <property type="match status" value="1"/>
</dbReference>
<dbReference type="Pfam" id="PF13604">
    <property type="entry name" value="AAA_30"/>
    <property type="match status" value="1"/>
</dbReference>
<dbReference type="InterPro" id="IPR038720">
    <property type="entry name" value="YprB_RNase_H-like_dom"/>
</dbReference>
<keyword evidence="4" id="KW-0067">ATP-binding</keyword>
<organism evidence="7 8">
    <name type="scientific">Acidisarcina polymorpha</name>
    <dbReference type="NCBI Taxonomy" id="2211140"/>
    <lineage>
        <taxon>Bacteria</taxon>
        <taxon>Pseudomonadati</taxon>
        <taxon>Acidobacteriota</taxon>
        <taxon>Terriglobia</taxon>
        <taxon>Terriglobales</taxon>
        <taxon>Acidobacteriaceae</taxon>
        <taxon>Acidisarcina</taxon>
    </lineage>
</organism>
<dbReference type="InterPro" id="IPR012337">
    <property type="entry name" value="RNaseH-like_sf"/>
</dbReference>
<protein>
    <submittedName>
        <fullName evidence="7">Helicase</fullName>
    </submittedName>
</protein>
<dbReference type="SUPFAM" id="SSF52540">
    <property type="entry name" value="P-loop containing nucleoside triphosphate hydrolases"/>
    <property type="match status" value="1"/>
</dbReference>
<dbReference type="Pfam" id="PF13482">
    <property type="entry name" value="RNase_H_2"/>
    <property type="match status" value="1"/>
</dbReference>
<dbReference type="AlphaFoldDB" id="A0A2Z5FYP7"/>
<evidence type="ECO:0000313" key="7">
    <source>
        <dbReference type="EMBL" id="AXC11999.1"/>
    </source>
</evidence>
<dbReference type="InterPro" id="IPR047187">
    <property type="entry name" value="SF1_C_Upf1"/>
</dbReference>
<gene>
    <name evidence="7" type="ORF">ACPOL_2686</name>
</gene>
<dbReference type="InterPro" id="IPR050534">
    <property type="entry name" value="Coronavir_polyprotein_1ab"/>
</dbReference>
<dbReference type="EMBL" id="CP030840">
    <property type="protein sequence ID" value="AXC11999.1"/>
    <property type="molecule type" value="Genomic_DNA"/>
</dbReference>
<dbReference type="SUPFAM" id="SSF53098">
    <property type="entry name" value="Ribonuclease H-like"/>
    <property type="match status" value="1"/>
</dbReference>